<dbReference type="InterPro" id="IPR051683">
    <property type="entry name" value="Enoyl-CoA_Hydratase/Isomerase"/>
</dbReference>
<sequence>MFYTENDIVEFKNVRFNFIEVTEDNHLFTITLNRPQKRNAFTPVMVNEIAYALAYAQYQRNIWCVQINANGPAFCAGMDLTVFQNPDLDTPNNTLPNSQKAINLGDAFRLFTKPSVAKVEGPALAGAFLIICGCTFVAASDNASFGLPEVKRGIFPMQVIASLLRVTTPRQALQMCILAENYAAAKAKEFGLVSHLCTKDTIDETCATLIETILGNSPFAISKGIEAFSKIDDVPPTQQFTFMSQQLDKIRNSEDAVEGIKAFTERRQPEWKNS</sequence>
<name>A0A965ZLK7_9SPHI</name>
<comment type="caution">
    <text evidence="2">The sequence shown here is derived from an EMBL/GenBank/DDBJ whole genome shotgun (WGS) entry which is preliminary data.</text>
</comment>
<accession>A0A965ZLK7</accession>
<dbReference type="InterPro" id="IPR029045">
    <property type="entry name" value="ClpP/crotonase-like_dom_sf"/>
</dbReference>
<evidence type="ECO:0000256" key="1">
    <source>
        <dbReference type="ARBA" id="ARBA00005254"/>
    </source>
</evidence>
<dbReference type="SUPFAM" id="SSF52096">
    <property type="entry name" value="ClpP/crotonase"/>
    <property type="match status" value="1"/>
</dbReference>
<comment type="similarity">
    <text evidence="1">Belongs to the enoyl-CoA hydratase/isomerase family.</text>
</comment>
<dbReference type="EMBL" id="WWEO01000045">
    <property type="protein sequence ID" value="NCD72297.1"/>
    <property type="molecule type" value="Genomic_DNA"/>
</dbReference>
<protein>
    <submittedName>
        <fullName evidence="2">Enoyl-CoA hydratase</fullName>
    </submittedName>
</protein>
<dbReference type="Pfam" id="PF00378">
    <property type="entry name" value="ECH_1"/>
    <property type="match status" value="1"/>
</dbReference>
<dbReference type="PANTHER" id="PTHR42964:SF1">
    <property type="entry name" value="POLYKETIDE BIOSYNTHESIS ENOYL-COA HYDRATASE PKSH-RELATED"/>
    <property type="match status" value="1"/>
</dbReference>
<dbReference type="Gene3D" id="3.90.226.10">
    <property type="entry name" value="2-enoyl-CoA Hydratase, Chain A, domain 1"/>
    <property type="match status" value="1"/>
</dbReference>
<dbReference type="RefSeq" id="WP_166588246.1">
    <property type="nucleotide sequence ID" value="NZ_WWEO01000045.1"/>
</dbReference>
<dbReference type="Proteomes" id="UP000638732">
    <property type="component" value="Unassembled WGS sequence"/>
</dbReference>
<proteinExistence type="inferred from homology"/>
<dbReference type="InterPro" id="IPR001753">
    <property type="entry name" value="Enoyl-CoA_hydra/iso"/>
</dbReference>
<gene>
    <name evidence="2" type="ORF">GSY63_23235</name>
</gene>
<organism evidence="2 3">
    <name type="scientific">Mucilaginibacter agri</name>
    <dbReference type="NCBI Taxonomy" id="2695265"/>
    <lineage>
        <taxon>Bacteria</taxon>
        <taxon>Pseudomonadati</taxon>
        <taxon>Bacteroidota</taxon>
        <taxon>Sphingobacteriia</taxon>
        <taxon>Sphingobacteriales</taxon>
        <taxon>Sphingobacteriaceae</taxon>
        <taxon>Mucilaginibacter</taxon>
    </lineage>
</organism>
<reference evidence="2" key="1">
    <citation type="submission" date="2020-01" db="EMBL/GenBank/DDBJ databases">
        <authorList>
            <person name="Seo Y.L."/>
        </authorList>
    </citation>
    <scope>NUCLEOTIDE SEQUENCE</scope>
    <source>
        <strain evidence="2">R11</strain>
    </source>
</reference>
<reference evidence="2" key="2">
    <citation type="submission" date="2020-10" db="EMBL/GenBank/DDBJ databases">
        <title>Mucilaginibacter sp. nov., isolated from soil.</title>
        <authorList>
            <person name="Jeon C.O."/>
        </authorList>
    </citation>
    <scope>NUCLEOTIDE SEQUENCE</scope>
    <source>
        <strain evidence="2">R11</strain>
    </source>
</reference>
<dbReference type="CDD" id="cd06558">
    <property type="entry name" value="crotonase-like"/>
    <property type="match status" value="1"/>
</dbReference>
<dbReference type="AlphaFoldDB" id="A0A965ZLK7"/>
<keyword evidence="3" id="KW-1185">Reference proteome</keyword>
<dbReference type="GO" id="GO:0008300">
    <property type="term" value="P:isoprenoid catabolic process"/>
    <property type="evidence" value="ECO:0007669"/>
    <property type="project" value="TreeGrafter"/>
</dbReference>
<evidence type="ECO:0000313" key="3">
    <source>
        <dbReference type="Proteomes" id="UP000638732"/>
    </source>
</evidence>
<dbReference type="PANTHER" id="PTHR42964">
    <property type="entry name" value="ENOYL-COA HYDRATASE"/>
    <property type="match status" value="1"/>
</dbReference>
<evidence type="ECO:0000313" key="2">
    <source>
        <dbReference type="EMBL" id="NCD72297.1"/>
    </source>
</evidence>
<dbReference type="GO" id="GO:0003824">
    <property type="term" value="F:catalytic activity"/>
    <property type="evidence" value="ECO:0007669"/>
    <property type="project" value="UniProtKB-ARBA"/>
</dbReference>